<keyword evidence="1" id="KW-0863">Zinc-finger</keyword>
<keyword evidence="5" id="KW-1185">Reference proteome</keyword>
<evidence type="ECO:0000256" key="2">
    <source>
        <dbReference type="SAM" id="MobiDB-lite"/>
    </source>
</evidence>
<sequence>MQLTYGSNSHTSRTCTPNMPNSVHNLSSGYLQSIEAGQRGGMYSMAQSPCPPLTSYEYSQPMMPGATTVASHSQPTVPAPPGGRSHPVLHSMPAGGPAGQNGYSPNPMMPQNGTMGESEHPSDVVGFQGRRGVLTSTPGRLAAPVAGTSATEKTVEPVKKTKAKVACAKCSNDYLSNQSLKRHSRHHEGTCHFECHHCHGAFNRSDVLQYHVEKCSIRQGNSTGVSHFS</sequence>
<feature type="domain" description="C2H2-type" evidence="3">
    <location>
        <begin position="165"/>
        <end position="189"/>
    </location>
</feature>
<dbReference type="GO" id="GO:0008270">
    <property type="term" value="F:zinc ion binding"/>
    <property type="evidence" value="ECO:0007669"/>
    <property type="project" value="UniProtKB-KW"/>
</dbReference>
<evidence type="ECO:0000313" key="5">
    <source>
        <dbReference type="Proteomes" id="UP000076881"/>
    </source>
</evidence>
<dbReference type="SUPFAM" id="SSF57667">
    <property type="entry name" value="beta-beta-alpha zinc fingers"/>
    <property type="match status" value="1"/>
</dbReference>
<reference evidence="4 5" key="1">
    <citation type="journal article" date="2016" name="Genome Biol. Evol.">
        <title>Divergent and convergent evolution of fungal pathogenicity.</title>
        <authorList>
            <person name="Shang Y."/>
            <person name="Xiao G."/>
            <person name="Zheng P."/>
            <person name="Cen K."/>
            <person name="Zhan S."/>
            <person name="Wang C."/>
        </authorList>
    </citation>
    <scope>NUCLEOTIDE SEQUENCE [LARGE SCALE GENOMIC DNA]</scope>
    <source>
        <strain evidence="4 5">RCEF 1005</strain>
    </source>
</reference>
<comment type="caution">
    <text evidence="4">The sequence shown here is derived from an EMBL/GenBank/DDBJ whole genome shotgun (WGS) entry which is preliminary data.</text>
</comment>
<evidence type="ECO:0000259" key="3">
    <source>
        <dbReference type="PROSITE" id="PS50157"/>
    </source>
</evidence>
<proteinExistence type="predicted"/>
<dbReference type="EMBL" id="AZHF01000014">
    <property type="protein sequence ID" value="OAA65099.1"/>
    <property type="molecule type" value="Genomic_DNA"/>
</dbReference>
<dbReference type="InterPro" id="IPR036236">
    <property type="entry name" value="Znf_C2H2_sf"/>
</dbReference>
<evidence type="ECO:0000313" key="4">
    <source>
        <dbReference type="EMBL" id="OAA65099.1"/>
    </source>
</evidence>
<dbReference type="PROSITE" id="PS00028">
    <property type="entry name" value="ZINC_FINGER_C2H2_1"/>
    <property type="match status" value="1"/>
</dbReference>
<feature type="region of interest" description="Disordered" evidence="2">
    <location>
        <begin position="1"/>
        <end position="23"/>
    </location>
</feature>
<dbReference type="STRING" id="1081108.A0A167XKW2"/>
<dbReference type="Proteomes" id="UP000076881">
    <property type="component" value="Unassembled WGS sequence"/>
</dbReference>
<dbReference type="AlphaFoldDB" id="A0A167XKW2"/>
<feature type="region of interest" description="Disordered" evidence="2">
    <location>
        <begin position="66"/>
        <end position="102"/>
    </location>
</feature>
<keyword evidence="1" id="KW-0479">Metal-binding</keyword>
<protein>
    <submittedName>
        <fullName evidence="4">C2H2 transcription factor RfeC</fullName>
    </submittedName>
</protein>
<gene>
    <name evidence="4" type="ORF">LEL_10546</name>
</gene>
<name>A0A167XKW2_CORDF</name>
<dbReference type="Gene3D" id="3.30.160.60">
    <property type="entry name" value="Classic Zinc Finger"/>
    <property type="match status" value="1"/>
</dbReference>
<organism evidence="4 5">
    <name type="scientific">Akanthomyces lecanii RCEF 1005</name>
    <dbReference type="NCBI Taxonomy" id="1081108"/>
    <lineage>
        <taxon>Eukaryota</taxon>
        <taxon>Fungi</taxon>
        <taxon>Dikarya</taxon>
        <taxon>Ascomycota</taxon>
        <taxon>Pezizomycotina</taxon>
        <taxon>Sordariomycetes</taxon>
        <taxon>Hypocreomycetidae</taxon>
        <taxon>Hypocreales</taxon>
        <taxon>Cordycipitaceae</taxon>
        <taxon>Akanthomyces</taxon>
        <taxon>Cordyceps confragosa</taxon>
    </lineage>
</organism>
<evidence type="ECO:0000256" key="1">
    <source>
        <dbReference type="PROSITE-ProRule" id="PRU00042"/>
    </source>
</evidence>
<dbReference type="OrthoDB" id="9439903at2759"/>
<dbReference type="InterPro" id="IPR013087">
    <property type="entry name" value="Znf_C2H2_type"/>
</dbReference>
<dbReference type="PROSITE" id="PS50157">
    <property type="entry name" value="ZINC_FINGER_C2H2_2"/>
    <property type="match status" value="1"/>
</dbReference>
<keyword evidence="1" id="KW-0862">Zinc</keyword>
<accession>A0A167XKW2</accession>